<name>A0AAD6ZMR1_9AGAR</name>
<dbReference type="Proteomes" id="UP001218218">
    <property type="component" value="Unassembled WGS sequence"/>
</dbReference>
<dbReference type="EMBL" id="JARIHO010000038">
    <property type="protein sequence ID" value="KAJ7328840.1"/>
    <property type="molecule type" value="Genomic_DNA"/>
</dbReference>
<proteinExistence type="predicted"/>
<gene>
    <name evidence="1" type="ORF">DFH08DRAFT_316718</name>
</gene>
<evidence type="ECO:0000313" key="2">
    <source>
        <dbReference type="Proteomes" id="UP001218218"/>
    </source>
</evidence>
<accession>A0AAD6ZMR1</accession>
<sequence>MQLGTVPSRGRLGHCIRISTTPSPPLLRLKKTRGAEVEIEASEKLRLPWQSISEGEAGEWAEFHPPGGPIELHSSRKWQVTLQTGPTTSHLLSAAQLLQSKSEVVLYYPTRFPHKLAMSTILESSPADMLQSKKKALDAEPKLPQKVPGHFLSSFRRSQRRAITRSHRVSGPWHESIESLLLERSSIRHREFPRDTGTIADKGYCFHCDLLYSKAIRRAIGRGGYVNVPILHSLQKSMYIQSQLR</sequence>
<keyword evidence="2" id="KW-1185">Reference proteome</keyword>
<protein>
    <submittedName>
        <fullName evidence="1">Uncharacterized protein</fullName>
    </submittedName>
</protein>
<comment type="caution">
    <text evidence="1">The sequence shown here is derived from an EMBL/GenBank/DDBJ whole genome shotgun (WGS) entry which is preliminary data.</text>
</comment>
<evidence type="ECO:0000313" key="1">
    <source>
        <dbReference type="EMBL" id="KAJ7328840.1"/>
    </source>
</evidence>
<reference evidence="1" key="1">
    <citation type="submission" date="2023-03" db="EMBL/GenBank/DDBJ databases">
        <title>Massive genome expansion in bonnet fungi (Mycena s.s.) driven by repeated elements and novel gene families across ecological guilds.</title>
        <authorList>
            <consortium name="Lawrence Berkeley National Laboratory"/>
            <person name="Harder C.B."/>
            <person name="Miyauchi S."/>
            <person name="Viragh M."/>
            <person name="Kuo A."/>
            <person name="Thoen E."/>
            <person name="Andreopoulos B."/>
            <person name="Lu D."/>
            <person name="Skrede I."/>
            <person name="Drula E."/>
            <person name="Henrissat B."/>
            <person name="Morin E."/>
            <person name="Kohler A."/>
            <person name="Barry K."/>
            <person name="LaButti K."/>
            <person name="Morin E."/>
            <person name="Salamov A."/>
            <person name="Lipzen A."/>
            <person name="Mereny Z."/>
            <person name="Hegedus B."/>
            <person name="Baldrian P."/>
            <person name="Stursova M."/>
            <person name="Weitz H."/>
            <person name="Taylor A."/>
            <person name="Grigoriev I.V."/>
            <person name="Nagy L.G."/>
            <person name="Martin F."/>
            <person name="Kauserud H."/>
        </authorList>
    </citation>
    <scope>NUCLEOTIDE SEQUENCE</scope>
    <source>
        <strain evidence="1">CBHHK002</strain>
    </source>
</reference>
<organism evidence="1 2">
    <name type="scientific">Mycena albidolilacea</name>
    <dbReference type="NCBI Taxonomy" id="1033008"/>
    <lineage>
        <taxon>Eukaryota</taxon>
        <taxon>Fungi</taxon>
        <taxon>Dikarya</taxon>
        <taxon>Basidiomycota</taxon>
        <taxon>Agaricomycotina</taxon>
        <taxon>Agaricomycetes</taxon>
        <taxon>Agaricomycetidae</taxon>
        <taxon>Agaricales</taxon>
        <taxon>Marasmiineae</taxon>
        <taxon>Mycenaceae</taxon>
        <taxon>Mycena</taxon>
    </lineage>
</organism>
<dbReference type="AlphaFoldDB" id="A0AAD6ZMR1"/>